<comment type="caution">
    <text evidence="1">The sequence shown here is derived from an EMBL/GenBank/DDBJ whole genome shotgun (WGS) entry which is preliminary data.</text>
</comment>
<keyword evidence="2" id="KW-1185">Reference proteome</keyword>
<evidence type="ECO:0000313" key="2">
    <source>
        <dbReference type="Proteomes" id="UP001064048"/>
    </source>
</evidence>
<protein>
    <submittedName>
        <fullName evidence="1">Uncharacterized protein</fullName>
    </submittedName>
</protein>
<proteinExistence type="predicted"/>
<accession>A0ACC0JAA1</accession>
<organism evidence="1 2">
    <name type="scientific">Choristoneura fumiferana</name>
    <name type="common">Spruce budworm moth</name>
    <name type="synonym">Archips fumiferana</name>
    <dbReference type="NCBI Taxonomy" id="7141"/>
    <lineage>
        <taxon>Eukaryota</taxon>
        <taxon>Metazoa</taxon>
        <taxon>Ecdysozoa</taxon>
        <taxon>Arthropoda</taxon>
        <taxon>Hexapoda</taxon>
        <taxon>Insecta</taxon>
        <taxon>Pterygota</taxon>
        <taxon>Neoptera</taxon>
        <taxon>Endopterygota</taxon>
        <taxon>Lepidoptera</taxon>
        <taxon>Glossata</taxon>
        <taxon>Ditrysia</taxon>
        <taxon>Tortricoidea</taxon>
        <taxon>Tortricidae</taxon>
        <taxon>Tortricinae</taxon>
        <taxon>Choristoneura</taxon>
    </lineage>
</organism>
<gene>
    <name evidence="1" type="ORF">MSG28_008098</name>
</gene>
<dbReference type="EMBL" id="CM046113">
    <property type="protein sequence ID" value="KAI8420944.1"/>
    <property type="molecule type" value="Genomic_DNA"/>
</dbReference>
<name>A0ACC0JAA1_CHOFU</name>
<reference evidence="1 2" key="1">
    <citation type="journal article" date="2022" name="Genome Biol. Evol.">
        <title>The Spruce Budworm Genome: Reconstructing the Evolutionary History of Antifreeze Proteins.</title>
        <authorList>
            <person name="Beliveau C."/>
            <person name="Gagne P."/>
            <person name="Picq S."/>
            <person name="Vernygora O."/>
            <person name="Keeling C.I."/>
            <person name="Pinkney K."/>
            <person name="Doucet D."/>
            <person name="Wen F."/>
            <person name="Johnston J.S."/>
            <person name="Maaroufi H."/>
            <person name="Boyle B."/>
            <person name="Laroche J."/>
            <person name="Dewar K."/>
            <person name="Juretic N."/>
            <person name="Blackburn G."/>
            <person name="Nisole A."/>
            <person name="Brunet B."/>
            <person name="Brandao M."/>
            <person name="Lumley L."/>
            <person name="Duan J."/>
            <person name="Quan G."/>
            <person name="Lucarotti C.J."/>
            <person name="Roe A.D."/>
            <person name="Sperling F.A.H."/>
            <person name="Levesque R.C."/>
            <person name="Cusson M."/>
        </authorList>
    </citation>
    <scope>NUCLEOTIDE SEQUENCE [LARGE SCALE GENOMIC DNA]</scope>
    <source>
        <strain evidence="1">Glfc:IPQL:Cfum</strain>
    </source>
</reference>
<evidence type="ECO:0000313" key="1">
    <source>
        <dbReference type="EMBL" id="KAI8420944.1"/>
    </source>
</evidence>
<dbReference type="Proteomes" id="UP001064048">
    <property type="component" value="Chromosome 13"/>
</dbReference>
<sequence>MADILGCVLGQRQRAPPRRAPAVLGVHVHVVRRVLRLRARASVLVDTGNDSFTDLGFHDKNIKVEGCALGQRQHPPLNSAPELREGKYTRAAARAAVSVRATYAECYSIFCATGCSESGRTVKRVRADSAPVARDPAQALDAPEPEAVPVPSAFLSPSVKEYLELGMAIPGKPGTDYPVLGAVPYTNFYCDDQPYPGFFADMETRCQAWHYCDIDGRQASFLCPNGTVFSQGVASCDWWFNVRCALSPALYPLNARLYRRRRKQSRPKPHRLIDKQLVDEIFL</sequence>